<evidence type="ECO:0000256" key="9">
    <source>
        <dbReference type="RuleBase" id="RU365068"/>
    </source>
</evidence>
<comment type="function">
    <text evidence="9">RNA helicase.</text>
</comment>
<evidence type="ECO:0000259" key="12">
    <source>
        <dbReference type="PROSITE" id="PS51195"/>
    </source>
</evidence>
<dbReference type="PROSITE" id="PS51192">
    <property type="entry name" value="HELICASE_ATP_BIND_1"/>
    <property type="match status" value="1"/>
</dbReference>
<dbReference type="InterPro" id="IPR001650">
    <property type="entry name" value="Helicase_C-like"/>
</dbReference>
<protein>
    <recommendedName>
        <fullName evidence="9">ATP-dependent RNA helicase</fullName>
        <ecNumber evidence="9">3.6.4.13</ecNumber>
    </recommendedName>
</protein>
<keyword evidence="5 9" id="KW-0347">Helicase</keyword>
<evidence type="ECO:0000256" key="4">
    <source>
        <dbReference type="ARBA" id="ARBA00022801"/>
    </source>
</evidence>
<feature type="domain" description="Helicase ATP-binding" evidence="10">
    <location>
        <begin position="84"/>
        <end position="293"/>
    </location>
</feature>
<keyword evidence="7 9" id="KW-0694">RNA-binding</keyword>
<dbReference type="PANTHER" id="PTHR24031">
    <property type="entry name" value="RNA HELICASE"/>
    <property type="match status" value="1"/>
</dbReference>
<comment type="similarity">
    <text evidence="9">Belongs to the DEAD box helicase family.</text>
</comment>
<accession>A0AAW0EHU3</accession>
<evidence type="ECO:0000313" key="14">
    <source>
        <dbReference type="Proteomes" id="UP001362999"/>
    </source>
</evidence>
<keyword evidence="4 9" id="KW-0378">Hydrolase</keyword>
<dbReference type="InterPro" id="IPR011545">
    <property type="entry name" value="DEAD/DEAH_box_helicase_dom"/>
</dbReference>
<dbReference type="GO" id="GO:0003724">
    <property type="term" value="F:RNA helicase activity"/>
    <property type="evidence" value="ECO:0007669"/>
    <property type="project" value="UniProtKB-EC"/>
</dbReference>
<comment type="domain">
    <text evidence="9">The Q motif is unique to and characteristic of the DEAD box family of RNA helicases and controls ATP binding and hydrolysis.</text>
</comment>
<dbReference type="GO" id="GO:0005524">
    <property type="term" value="F:ATP binding"/>
    <property type="evidence" value="ECO:0007669"/>
    <property type="project" value="UniProtKB-UniRule"/>
</dbReference>
<dbReference type="SMART" id="SM00487">
    <property type="entry name" value="DEXDc"/>
    <property type="match status" value="1"/>
</dbReference>
<feature type="short sequence motif" description="Q motif" evidence="8">
    <location>
        <begin position="51"/>
        <end position="81"/>
    </location>
</feature>
<evidence type="ECO:0000256" key="7">
    <source>
        <dbReference type="ARBA" id="ARBA00022884"/>
    </source>
</evidence>
<evidence type="ECO:0000256" key="6">
    <source>
        <dbReference type="ARBA" id="ARBA00022840"/>
    </source>
</evidence>
<comment type="catalytic activity">
    <reaction evidence="9">
        <text>ATP + H2O = ADP + phosphate + H(+)</text>
        <dbReference type="Rhea" id="RHEA:13065"/>
        <dbReference type="ChEBI" id="CHEBI:15377"/>
        <dbReference type="ChEBI" id="CHEBI:15378"/>
        <dbReference type="ChEBI" id="CHEBI:30616"/>
        <dbReference type="ChEBI" id="CHEBI:43474"/>
        <dbReference type="ChEBI" id="CHEBI:456216"/>
        <dbReference type="EC" id="3.6.4.13"/>
    </reaction>
</comment>
<feature type="domain" description="DEAD-box RNA helicase Q" evidence="12">
    <location>
        <begin position="51"/>
        <end position="81"/>
    </location>
</feature>
<evidence type="ECO:0000256" key="8">
    <source>
        <dbReference type="PROSITE-ProRule" id="PRU00552"/>
    </source>
</evidence>
<keyword evidence="3 9" id="KW-0547">Nucleotide-binding</keyword>
<keyword evidence="2" id="KW-0698">rRNA processing</keyword>
<dbReference type="Pfam" id="PF00270">
    <property type="entry name" value="DEAD"/>
    <property type="match status" value="1"/>
</dbReference>
<dbReference type="InterPro" id="IPR027417">
    <property type="entry name" value="P-loop_NTPase"/>
</dbReference>
<dbReference type="SUPFAM" id="SSF52540">
    <property type="entry name" value="P-loop containing nucleoside triphosphate hydrolases"/>
    <property type="match status" value="2"/>
</dbReference>
<dbReference type="InterPro" id="IPR014001">
    <property type="entry name" value="Helicase_ATP-bd"/>
</dbReference>
<gene>
    <name evidence="13" type="ORF">R3P38DRAFT_37705</name>
</gene>
<evidence type="ECO:0000259" key="11">
    <source>
        <dbReference type="PROSITE" id="PS51194"/>
    </source>
</evidence>
<comment type="caution">
    <text evidence="13">The sequence shown here is derived from an EMBL/GenBank/DDBJ whole genome shotgun (WGS) entry which is preliminary data.</text>
</comment>
<dbReference type="Gene3D" id="3.40.50.300">
    <property type="entry name" value="P-loop containing nucleotide triphosphate hydrolases"/>
    <property type="match status" value="2"/>
</dbReference>
<evidence type="ECO:0000256" key="2">
    <source>
        <dbReference type="ARBA" id="ARBA00022552"/>
    </source>
</evidence>
<dbReference type="GO" id="GO:0003723">
    <property type="term" value="F:RNA binding"/>
    <property type="evidence" value="ECO:0007669"/>
    <property type="project" value="UniProtKB-UniRule"/>
</dbReference>
<dbReference type="Proteomes" id="UP001362999">
    <property type="component" value="Unassembled WGS sequence"/>
</dbReference>
<evidence type="ECO:0000259" key="10">
    <source>
        <dbReference type="PROSITE" id="PS51192"/>
    </source>
</evidence>
<evidence type="ECO:0000256" key="3">
    <source>
        <dbReference type="ARBA" id="ARBA00022741"/>
    </source>
</evidence>
<feature type="domain" description="Helicase C-terminal" evidence="11">
    <location>
        <begin position="359"/>
        <end position="525"/>
    </location>
</feature>
<dbReference type="GO" id="GO:0006364">
    <property type="term" value="P:rRNA processing"/>
    <property type="evidence" value="ECO:0007669"/>
    <property type="project" value="UniProtKB-KW"/>
</dbReference>
<dbReference type="EC" id="3.6.4.13" evidence="9"/>
<reference evidence="13 14" key="1">
    <citation type="journal article" date="2024" name="J Genomics">
        <title>Draft genome sequencing and assembly of Favolaschia claudopus CIRM-BRFM 2984 isolated from oak limbs.</title>
        <authorList>
            <person name="Navarro D."/>
            <person name="Drula E."/>
            <person name="Chaduli D."/>
            <person name="Cazenave R."/>
            <person name="Ahrendt S."/>
            <person name="Wang J."/>
            <person name="Lipzen A."/>
            <person name="Daum C."/>
            <person name="Barry K."/>
            <person name="Grigoriev I.V."/>
            <person name="Favel A."/>
            <person name="Rosso M.N."/>
            <person name="Martin F."/>
        </authorList>
    </citation>
    <scope>NUCLEOTIDE SEQUENCE [LARGE SCALE GENOMIC DNA]</scope>
    <source>
        <strain evidence="13 14">CIRM-BRFM 2984</strain>
    </source>
</reference>
<evidence type="ECO:0000256" key="5">
    <source>
        <dbReference type="ARBA" id="ARBA00022806"/>
    </source>
</evidence>
<keyword evidence="14" id="KW-1185">Reference proteome</keyword>
<organism evidence="13 14">
    <name type="scientific">Favolaschia claudopus</name>
    <dbReference type="NCBI Taxonomy" id="2862362"/>
    <lineage>
        <taxon>Eukaryota</taxon>
        <taxon>Fungi</taxon>
        <taxon>Dikarya</taxon>
        <taxon>Basidiomycota</taxon>
        <taxon>Agaricomycotina</taxon>
        <taxon>Agaricomycetes</taxon>
        <taxon>Agaricomycetidae</taxon>
        <taxon>Agaricales</taxon>
        <taxon>Marasmiineae</taxon>
        <taxon>Mycenaceae</taxon>
        <taxon>Favolaschia</taxon>
    </lineage>
</organism>
<keyword evidence="6 9" id="KW-0067">ATP-binding</keyword>
<dbReference type="EMBL" id="JAWWNJ010000001">
    <property type="protein sequence ID" value="KAK7064315.1"/>
    <property type="molecule type" value="Genomic_DNA"/>
</dbReference>
<evidence type="ECO:0000313" key="13">
    <source>
        <dbReference type="EMBL" id="KAK7064315.1"/>
    </source>
</evidence>
<dbReference type="GO" id="GO:0016787">
    <property type="term" value="F:hydrolase activity"/>
    <property type="evidence" value="ECO:0007669"/>
    <property type="project" value="UniProtKB-KW"/>
</dbReference>
<dbReference type="PROSITE" id="PS51195">
    <property type="entry name" value="Q_MOTIF"/>
    <property type="match status" value="1"/>
</dbReference>
<dbReference type="GO" id="GO:0005730">
    <property type="term" value="C:nucleolus"/>
    <property type="evidence" value="ECO:0007669"/>
    <property type="project" value="UniProtKB-SubCell"/>
</dbReference>
<name>A0AAW0EHU3_9AGAR</name>
<evidence type="ECO:0000256" key="1">
    <source>
        <dbReference type="ARBA" id="ARBA00004604"/>
    </source>
</evidence>
<dbReference type="PROSITE" id="PS51194">
    <property type="entry name" value="HELICASE_CTER"/>
    <property type="match status" value="1"/>
</dbReference>
<dbReference type="AlphaFoldDB" id="A0AAW0EHU3"/>
<comment type="subcellular location">
    <subcellularLocation>
        <location evidence="1">Nucleus</location>
        <location evidence="1">Nucleolus</location>
    </subcellularLocation>
</comment>
<dbReference type="Pfam" id="PF00271">
    <property type="entry name" value="Helicase_C"/>
    <property type="match status" value="1"/>
</dbReference>
<dbReference type="InterPro" id="IPR014014">
    <property type="entry name" value="RNA_helicase_DEAD_Q_motif"/>
</dbReference>
<sequence length="525" mass="58264">MRLSNRSLTRLHLFCPQPGRRYLHSSERVYSRGFDNHAKSLEKDVARSQVDSFEALGLHPPIVSALRSAFPHIKSPTKSQETLIPAVLAGNDIFLQDRTGSGKSFGLVLALLNRSRAAKITLSSIFIVPHRDLAYQIRRWVARLFGHRASASSMNKVVQVLVRDSRDSGGSLRDDDPPHLLVATPQALLDVWRQQPDALRLKTLSAIVVDEADYLIPTVDLAHRRADDTMKSQHAGKTREFLNLVYGTSQSMDDDEIEPPERRRSPQLIVSSATMPRHLVDYVSEDSLWLNRDNWVKIYGNATHARRRASLVTHSVLVVHDDMIRNIEGAISKSRDADDPWFRSGRVEADANENADNDAVWQHASDESSDWHEYSKTISPFNPLALETIATLFATQVPTTALLVIPSSAPVQRAVFELRAIGVNAHGLDLLHDEQVEAGSSRSNPILLVCTWANTRGLDLLDLSHVFILGVPEGGKRAYLHIAGRVGRLQSRWNGHAVMLVSPNEEATARGLLGSLKQEAVAVAV</sequence>
<proteinExistence type="inferred from homology"/>